<comment type="similarity">
    <text evidence="2">Belongs to the autoinducer-2 exporter (AI-2E) (TC 2.A.86) family.</text>
</comment>
<keyword evidence="8" id="KW-1185">Reference proteome</keyword>
<feature type="transmembrane region" description="Helical" evidence="6">
    <location>
        <begin position="62"/>
        <end position="83"/>
    </location>
</feature>
<feature type="transmembrane region" description="Helical" evidence="6">
    <location>
        <begin position="224"/>
        <end position="254"/>
    </location>
</feature>
<dbReference type="Proteomes" id="UP000812270">
    <property type="component" value="Unassembled WGS sequence"/>
</dbReference>
<evidence type="ECO:0000256" key="6">
    <source>
        <dbReference type="SAM" id="Phobius"/>
    </source>
</evidence>
<keyword evidence="4 6" id="KW-1133">Transmembrane helix</keyword>
<evidence type="ECO:0000256" key="1">
    <source>
        <dbReference type="ARBA" id="ARBA00004141"/>
    </source>
</evidence>
<evidence type="ECO:0000313" key="7">
    <source>
        <dbReference type="EMBL" id="MBV4357736.1"/>
    </source>
</evidence>
<feature type="transmembrane region" description="Helical" evidence="6">
    <location>
        <begin position="32"/>
        <end position="50"/>
    </location>
</feature>
<feature type="transmembrane region" description="Helical" evidence="6">
    <location>
        <begin position="138"/>
        <end position="161"/>
    </location>
</feature>
<evidence type="ECO:0000256" key="3">
    <source>
        <dbReference type="ARBA" id="ARBA00022692"/>
    </source>
</evidence>
<evidence type="ECO:0000313" key="8">
    <source>
        <dbReference type="Proteomes" id="UP000812270"/>
    </source>
</evidence>
<dbReference type="EMBL" id="JAHSPG010000008">
    <property type="protein sequence ID" value="MBV4357736.1"/>
    <property type="molecule type" value="Genomic_DNA"/>
</dbReference>
<protein>
    <submittedName>
        <fullName evidence="7">AI-2E family transporter</fullName>
    </submittedName>
</protein>
<dbReference type="PANTHER" id="PTHR21716:SF4">
    <property type="entry name" value="TRANSMEMBRANE PROTEIN 245"/>
    <property type="match status" value="1"/>
</dbReference>
<dbReference type="AlphaFoldDB" id="A0A9E2W821"/>
<dbReference type="RefSeq" id="WP_217791394.1">
    <property type="nucleotide sequence ID" value="NZ_JAHSPG010000008.1"/>
</dbReference>
<keyword evidence="5 6" id="KW-0472">Membrane</keyword>
<reference evidence="7" key="1">
    <citation type="submission" date="2021-06" db="EMBL/GenBank/DDBJ databases">
        <authorList>
            <person name="Huq M.A."/>
        </authorList>
    </citation>
    <scope>NUCLEOTIDE SEQUENCE</scope>
    <source>
        <strain evidence="7">MAH-26</strain>
    </source>
</reference>
<evidence type="ECO:0000256" key="2">
    <source>
        <dbReference type="ARBA" id="ARBA00009773"/>
    </source>
</evidence>
<gene>
    <name evidence="7" type="ORF">KTO63_11300</name>
</gene>
<sequence>MATLPPEKVKQFFFIGVLVVLGWILFRELQSFIPAFLGALTFYVLLRKWMFRLCKRGWKKGLAAAVLMLLSFLIIMLPIYFMVNMLSSKVIYLIQHSDEITQSLKTFINELEKRLGYEILNDENIQKLSDLIMKELPALLGATFSTLTTIIMMYFILYFMLVSGDKMEKWINEFFPLKPANIQLLRKEIHNMVVSNAVGIPLIALLQGSVALIGYLILGVNEPFLWFGITCFTAMIPVLGAALAYVPLSIIFFANGETWRGVALLIFGFGFIGTVDNIFRFWLQRKIGDVHPLITVFGVLIGVPLFGFIGLIFGPLLISMFLLLIKIYGVEFNLVDSQEIKN</sequence>
<dbReference type="GO" id="GO:0016020">
    <property type="term" value="C:membrane"/>
    <property type="evidence" value="ECO:0007669"/>
    <property type="project" value="UniProtKB-SubCell"/>
</dbReference>
<keyword evidence="3 6" id="KW-0812">Transmembrane</keyword>
<proteinExistence type="inferred from homology"/>
<feature type="transmembrane region" description="Helical" evidence="6">
    <location>
        <begin position="193"/>
        <end position="218"/>
    </location>
</feature>
<dbReference type="InterPro" id="IPR002549">
    <property type="entry name" value="AI-2E-like"/>
</dbReference>
<organism evidence="7 8">
    <name type="scientific">Pinibacter aurantiacus</name>
    <dbReference type="NCBI Taxonomy" id="2851599"/>
    <lineage>
        <taxon>Bacteria</taxon>
        <taxon>Pseudomonadati</taxon>
        <taxon>Bacteroidota</taxon>
        <taxon>Chitinophagia</taxon>
        <taxon>Chitinophagales</taxon>
        <taxon>Chitinophagaceae</taxon>
        <taxon>Pinibacter</taxon>
    </lineage>
</organism>
<accession>A0A9E2W821</accession>
<dbReference type="PANTHER" id="PTHR21716">
    <property type="entry name" value="TRANSMEMBRANE PROTEIN"/>
    <property type="match status" value="1"/>
</dbReference>
<feature type="transmembrane region" description="Helical" evidence="6">
    <location>
        <begin position="261"/>
        <end position="282"/>
    </location>
</feature>
<feature type="transmembrane region" description="Helical" evidence="6">
    <location>
        <begin position="294"/>
        <end position="325"/>
    </location>
</feature>
<evidence type="ECO:0000256" key="5">
    <source>
        <dbReference type="ARBA" id="ARBA00023136"/>
    </source>
</evidence>
<dbReference type="Pfam" id="PF01594">
    <property type="entry name" value="AI-2E_transport"/>
    <property type="match status" value="1"/>
</dbReference>
<evidence type="ECO:0000256" key="4">
    <source>
        <dbReference type="ARBA" id="ARBA00022989"/>
    </source>
</evidence>
<comment type="caution">
    <text evidence="7">The sequence shown here is derived from an EMBL/GenBank/DDBJ whole genome shotgun (WGS) entry which is preliminary data.</text>
</comment>
<comment type="subcellular location">
    <subcellularLocation>
        <location evidence="1">Membrane</location>
        <topology evidence="1">Multi-pass membrane protein</topology>
    </subcellularLocation>
</comment>
<name>A0A9E2W821_9BACT</name>